<dbReference type="SUPFAM" id="SSF50729">
    <property type="entry name" value="PH domain-like"/>
    <property type="match status" value="1"/>
</dbReference>
<evidence type="ECO:0000256" key="7">
    <source>
        <dbReference type="SAM" id="MobiDB-lite"/>
    </source>
</evidence>
<evidence type="ECO:0000256" key="3">
    <source>
        <dbReference type="ARBA" id="ARBA00022741"/>
    </source>
</evidence>
<keyword evidence="5 6" id="KW-0067">ATP-binding</keyword>
<evidence type="ECO:0000256" key="4">
    <source>
        <dbReference type="ARBA" id="ARBA00022777"/>
    </source>
</evidence>
<dbReference type="PANTHER" id="PTHR24353:SF143">
    <property type="entry name" value="PROTEIN KINASE DOMAIN-CONTAINING PROTEIN"/>
    <property type="match status" value="1"/>
</dbReference>
<dbReference type="PROSITE" id="PS00108">
    <property type="entry name" value="PROTEIN_KINASE_ST"/>
    <property type="match status" value="1"/>
</dbReference>
<protein>
    <submittedName>
        <fullName evidence="9">3-phosphoinositide-dependent protein kinase 1</fullName>
        <ecNumber evidence="9">2.7.11.1</ecNumber>
    </submittedName>
</protein>
<evidence type="ECO:0000313" key="10">
    <source>
        <dbReference type="Proteomes" id="UP001281761"/>
    </source>
</evidence>
<dbReference type="Pfam" id="PF14593">
    <property type="entry name" value="PH_3"/>
    <property type="match status" value="1"/>
</dbReference>
<proteinExistence type="predicted"/>
<dbReference type="SUPFAM" id="SSF56112">
    <property type="entry name" value="Protein kinase-like (PK-like)"/>
    <property type="match status" value="1"/>
</dbReference>
<feature type="region of interest" description="Disordered" evidence="7">
    <location>
        <begin position="302"/>
        <end position="339"/>
    </location>
</feature>
<keyword evidence="10" id="KW-1185">Reference proteome</keyword>
<feature type="compositionally biased region" description="Low complexity" evidence="7">
    <location>
        <begin position="554"/>
        <end position="565"/>
    </location>
</feature>
<evidence type="ECO:0000256" key="1">
    <source>
        <dbReference type="ARBA" id="ARBA00022527"/>
    </source>
</evidence>
<dbReference type="InterPro" id="IPR000719">
    <property type="entry name" value="Prot_kinase_dom"/>
</dbReference>
<dbReference type="EMBL" id="JARBJD010000002">
    <property type="protein sequence ID" value="KAK2964463.1"/>
    <property type="molecule type" value="Genomic_DNA"/>
</dbReference>
<feature type="compositionally biased region" description="Low complexity" evidence="7">
    <location>
        <begin position="302"/>
        <end position="315"/>
    </location>
</feature>
<keyword evidence="3 6" id="KW-0547">Nucleotide-binding</keyword>
<name>A0ABQ9YL34_9EUKA</name>
<dbReference type="Gene3D" id="1.10.510.10">
    <property type="entry name" value="Transferase(Phosphotransferase) domain 1"/>
    <property type="match status" value="1"/>
</dbReference>
<feature type="binding site" evidence="6">
    <location>
        <position position="39"/>
    </location>
    <ligand>
        <name>ATP</name>
        <dbReference type="ChEBI" id="CHEBI:30616"/>
    </ligand>
</feature>
<evidence type="ECO:0000256" key="5">
    <source>
        <dbReference type="ARBA" id="ARBA00022840"/>
    </source>
</evidence>
<comment type="caution">
    <text evidence="9">The sequence shown here is derived from an EMBL/GenBank/DDBJ whole genome shotgun (WGS) entry which is preliminary data.</text>
</comment>
<evidence type="ECO:0000259" key="8">
    <source>
        <dbReference type="PROSITE" id="PS50011"/>
    </source>
</evidence>
<sequence length="770" mass="86915">MGHPFSKDDFILLAELGSGSFASVYKVKHVTADTEYALKQMSKARLHQFHMETAIMHEKEIMSTLHHQNVIEFISSFQNLESLFYLLELGCDDLSVLNPDRRLPNDAIQFCAAEVLLGIEYIHSNNVLHRDLKPENIIVGRDGHMKITDFGTAKRIDEVEEQPQLRSNTFVGSPLYVSPETLLSKPQSFPADIWAFGCILYFLHVGHPPFDGLTEFLLFQNIVEGKYSFEDEDLTLFTDPVKDLISKILVVDADKRISIEAMKMHPYFEGIQWDTISQRTHPNIVKLRDFMITNPKGRMIYQQQSSDAHQQASQQNVKMESEESLRKRRERSNPLDPNTVHTMRYPFFSNPYTSSHVGIHFRRKAVTRKMTSSVSSLPHFPLPFVSIAALMQQFKAAPTLPPPSKGGKKENSLDKSFAPIHPSHYPSIQKVFNDRTAPQPTSSSHTSALSHSIAISSLLGKLSAELLSARNTIILDSINQRGSFFALSDMEMETMQRKAKEKMEKKAKRQKRDLGRLSISDDDSSSSDYSLVDDEDYHELMEEDKKKRKIVQKSAPTTPSSSSKRPPNRRDSEVSNDFFAGFDGVYSSLPHNPSVTSLQPTPLPASKPSNQVTTRVNPFTTTPMQKRTHGRNFSFSTPVETKRQLITEAPPSASPLAKTSSPFGIMLPPDETVVMSSRVIKKSAFMSKPQLLVLTSKARMIFFSEETRALSTTFSEKEHIDLATIITAKAKDQSTFTLTLSAHTMKIEDCSNMANLWVEHILSMKQQLPR</sequence>
<reference evidence="9 10" key="1">
    <citation type="journal article" date="2022" name="bioRxiv">
        <title>Genomics of Preaxostyla Flagellates Illuminates Evolutionary Transitions and the Path Towards Mitochondrial Loss.</title>
        <authorList>
            <person name="Novak L.V.F."/>
            <person name="Treitli S.C."/>
            <person name="Pyrih J."/>
            <person name="Halakuc P."/>
            <person name="Pipaliya S.V."/>
            <person name="Vacek V."/>
            <person name="Brzon O."/>
            <person name="Soukal P."/>
            <person name="Eme L."/>
            <person name="Dacks J.B."/>
            <person name="Karnkowska A."/>
            <person name="Elias M."/>
            <person name="Hampl V."/>
        </authorList>
    </citation>
    <scope>NUCLEOTIDE SEQUENCE [LARGE SCALE GENOMIC DNA]</scope>
    <source>
        <strain evidence="9">NAU3</strain>
        <tissue evidence="9">Gut</tissue>
    </source>
</reference>
<evidence type="ECO:0000256" key="2">
    <source>
        <dbReference type="ARBA" id="ARBA00022679"/>
    </source>
</evidence>
<dbReference type="PROSITE" id="PS00107">
    <property type="entry name" value="PROTEIN_KINASE_ATP"/>
    <property type="match status" value="1"/>
</dbReference>
<evidence type="ECO:0000256" key="6">
    <source>
        <dbReference type="PROSITE-ProRule" id="PRU10141"/>
    </source>
</evidence>
<dbReference type="InterPro" id="IPR008271">
    <property type="entry name" value="Ser/Thr_kinase_AS"/>
</dbReference>
<dbReference type="InterPro" id="IPR017441">
    <property type="entry name" value="Protein_kinase_ATP_BS"/>
</dbReference>
<dbReference type="Gene3D" id="3.30.200.20">
    <property type="entry name" value="Phosphorylase Kinase, domain 1"/>
    <property type="match status" value="1"/>
</dbReference>
<feature type="region of interest" description="Disordered" evidence="7">
    <location>
        <begin position="398"/>
        <end position="420"/>
    </location>
</feature>
<dbReference type="Proteomes" id="UP001281761">
    <property type="component" value="Unassembled WGS sequence"/>
</dbReference>
<feature type="region of interest" description="Disordered" evidence="7">
    <location>
        <begin position="591"/>
        <end position="633"/>
    </location>
</feature>
<feature type="compositionally biased region" description="Polar residues" evidence="7">
    <location>
        <begin position="607"/>
        <end position="633"/>
    </location>
</feature>
<feature type="compositionally biased region" description="Acidic residues" evidence="7">
    <location>
        <begin position="520"/>
        <end position="537"/>
    </location>
</feature>
<organism evidence="9 10">
    <name type="scientific">Blattamonas nauphoetae</name>
    <dbReference type="NCBI Taxonomy" id="2049346"/>
    <lineage>
        <taxon>Eukaryota</taxon>
        <taxon>Metamonada</taxon>
        <taxon>Preaxostyla</taxon>
        <taxon>Oxymonadida</taxon>
        <taxon>Blattamonas</taxon>
    </lineage>
</organism>
<dbReference type="EC" id="2.7.11.1" evidence="9"/>
<dbReference type="PANTHER" id="PTHR24353">
    <property type="entry name" value="CYCLIC NUCLEOTIDE-DEPENDENT PROTEIN KINASE"/>
    <property type="match status" value="1"/>
</dbReference>
<gene>
    <name evidence="9" type="ORF">BLNAU_379</name>
</gene>
<dbReference type="SMART" id="SM00220">
    <property type="entry name" value="S_TKc"/>
    <property type="match status" value="1"/>
</dbReference>
<dbReference type="Pfam" id="PF00069">
    <property type="entry name" value="Pkinase"/>
    <property type="match status" value="1"/>
</dbReference>
<dbReference type="GO" id="GO:0004674">
    <property type="term" value="F:protein serine/threonine kinase activity"/>
    <property type="evidence" value="ECO:0007669"/>
    <property type="project" value="UniProtKB-EC"/>
</dbReference>
<keyword evidence="1" id="KW-0723">Serine/threonine-protein kinase</keyword>
<dbReference type="Gene3D" id="2.30.29.30">
    <property type="entry name" value="Pleckstrin-homology domain (PH domain)/Phosphotyrosine-binding domain (PTB)"/>
    <property type="match status" value="1"/>
</dbReference>
<accession>A0ABQ9YL34</accession>
<dbReference type="InterPro" id="IPR011993">
    <property type="entry name" value="PH-like_dom_sf"/>
</dbReference>
<feature type="region of interest" description="Disordered" evidence="7">
    <location>
        <begin position="496"/>
        <end position="576"/>
    </location>
</feature>
<keyword evidence="2 9" id="KW-0808">Transferase</keyword>
<dbReference type="InterPro" id="IPR011009">
    <property type="entry name" value="Kinase-like_dom_sf"/>
</dbReference>
<dbReference type="PROSITE" id="PS50011">
    <property type="entry name" value="PROTEIN_KINASE_DOM"/>
    <property type="match status" value="1"/>
</dbReference>
<feature type="domain" description="Protein kinase" evidence="8">
    <location>
        <begin position="10"/>
        <end position="268"/>
    </location>
</feature>
<dbReference type="InterPro" id="IPR033931">
    <property type="entry name" value="PDK1-typ_PH"/>
</dbReference>
<keyword evidence="4 9" id="KW-0418">Kinase</keyword>
<evidence type="ECO:0000313" key="9">
    <source>
        <dbReference type="EMBL" id="KAK2964463.1"/>
    </source>
</evidence>
<feature type="compositionally biased region" description="Polar residues" evidence="7">
    <location>
        <begin position="591"/>
        <end position="600"/>
    </location>
</feature>